<protein>
    <submittedName>
        <fullName evidence="2">Transporter</fullName>
    </submittedName>
</protein>
<dbReference type="AlphaFoldDB" id="A0A6P2PGI2"/>
<feature type="compositionally biased region" description="Basic and acidic residues" evidence="1">
    <location>
        <begin position="19"/>
        <end position="55"/>
    </location>
</feature>
<evidence type="ECO:0000256" key="1">
    <source>
        <dbReference type="SAM" id="MobiDB-lite"/>
    </source>
</evidence>
<organism evidence="2 3">
    <name type="scientific">Burkholderia diffusa</name>
    <dbReference type="NCBI Taxonomy" id="488732"/>
    <lineage>
        <taxon>Bacteria</taxon>
        <taxon>Pseudomonadati</taxon>
        <taxon>Pseudomonadota</taxon>
        <taxon>Betaproteobacteria</taxon>
        <taxon>Burkholderiales</taxon>
        <taxon>Burkholderiaceae</taxon>
        <taxon>Burkholderia</taxon>
        <taxon>Burkholderia cepacia complex</taxon>
    </lineage>
</organism>
<keyword evidence="3" id="KW-1185">Reference proteome</keyword>
<sequence length="74" mass="8598">MQRRYPGPQAERSGLPDWQARRERAYGDTGERDLRGDPFRRDDADYESAHRRFASEDVGPEDWGSEWSERPAGS</sequence>
<name>A0A6P2PGI2_9BURK</name>
<dbReference type="EMBL" id="CABVPN010000029">
    <property type="protein sequence ID" value="VWC07931.1"/>
    <property type="molecule type" value="Genomic_DNA"/>
</dbReference>
<feature type="region of interest" description="Disordered" evidence="1">
    <location>
        <begin position="1"/>
        <end position="74"/>
    </location>
</feature>
<evidence type="ECO:0000313" key="3">
    <source>
        <dbReference type="Proteomes" id="UP000494125"/>
    </source>
</evidence>
<evidence type="ECO:0000313" key="2">
    <source>
        <dbReference type="EMBL" id="VWC07931.1"/>
    </source>
</evidence>
<dbReference type="Proteomes" id="UP000494125">
    <property type="component" value="Unassembled WGS sequence"/>
</dbReference>
<reference evidence="2 3" key="1">
    <citation type="submission" date="2019-09" db="EMBL/GenBank/DDBJ databases">
        <authorList>
            <person name="Depoorter E."/>
        </authorList>
    </citation>
    <scope>NUCLEOTIDE SEQUENCE [LARGE SCALE GENOMIC DNA]</scope>
    <source>
        <strain evidence="2">LMG 24065</strain>
    </source>
</reference>
<gene>
    <name evidence="2" type="ORF">BDI24065_05206</name>
</gene>
<proteinExistence type="predicted"/>
<accession>A0A6P2PGI2</accession>